<keyword evidence="2" id="KW-1185">Reference proteome</keyword>
<name>A0A4Y1NKB5_9CAUD</name>
<protein>
    <submittedName>
        <fullName evidence="1">Uncharacterized protein</fullName>
    </submittedName>
</protein>
<proteinExistence type="predicted"/>
<sequence>MKLHDNFKHLGILHTFHEAFYVLNGANDG</sequence>
<organism evidence="1 2">
    <name type="scientific">Acinetobacter phage AM101</name>
    <dbReference type="NCBI Taxonomy" id="2178927"/>
    <lineage>
        <taxon>Viruses</taxon>
        <taxon>Duplodnaviria</taxon>
        <taxon>Heunggongvirae</taxon>
        <taxon>Uroviricota</taxon>
        <taxon>Caudoviricetes</taxon>
        <taxon>Pantevenvirales</taxon>
        <taxon>Straboviridae</taxon>
        <taxon>Twarogvirinae</taxon>
        <taxon>Lazarusvirus</taxon>
        <taxon>Lazarusvirus am101</taxon>
    </lineage>
</organism>
<reference evidence="1" key="1">
    <citation type="submission" date="2018-04" db="EMBL/GenBank/DDBJ databases">
        <authorList>
            <person name="Shneider M.M."/>
            <person name="Popova A.V."/>
            <person name="Timoshina O.Y."/>
            <person name="Miroshnikov K.A."/>
            <person name="Shagin D.A."/>
            <person name="Mikhailova U.V."/>
        </authorList>
    </citation>
    <scope>NUCLEOTIDE SEQUENCE [LARGE SCALE GENOMIC DNA]</scope>
</reference>
<evidence type="ECO:0000313" key="1">
    <source>
        <dbReference type="EMBL" id="AWY10222.1"/>
    </source>
</evidence>
<evidence type="ECO:0000313" key="2">
    <source>
        <dbReference type="Proteomes" id="UP000316872"/>
    </source>
</evidence>
<gene>
    <name evidence="1" type="ORF">AM101_215</name>
</gene>
<dbReference type="Proteomes" id="UP000316872">
    <property type="component" value="Segment"/>
</dbReference>
<dbReference type="EMBL" id="MH165274">
    <property type="protein sequence ID" value="AWY10222.1"/>
    <property type="molecule type" value="Genomic_DNA"/>
</dbReference>
<accession>A0A4Y1NKB5</accession>